<evidence type="ECO:0000256" key="1">
    <source>
        <dbReference type="ARBA" id="ARBA00023015"/>
    </source>
</evidence>
<evidence type="ECO:0000256" key="2">
    <source>
        <dbReference type="ARBA" id="ARBA00023125"/>
    </source>
</evidence>
<dbReference type="InterPro" id="IPR050204">
    <property type="entry name" value="AraC_XylS_family_regulators"/>
</dbReference>
<sequence length="247" mass="25390">MSVQESAATRIPGAVVWQRRMTGPAQARILPDGCTDLIWSSRTGLLIAGPDTTADLAELSAGEVIVGLRFPPGTGPAVFGVPAAELTDQRVPLDALWPAATVREIDDGMAGGGGGDLLDRVADARLRAAGGPDPRARVVASRLAGGATVAQTAATIGLSARHLHRASRDLFGYGPKTLARILRLRRALALLRSGVPAALAAAEAGYADQPHLSRDVRDLAGVPLGDLLQPSAAKRSTALPSGSVRVA</sequence>
<dbReference type="Pfam" id="PF12833">
    <property type="entry name" value="HTH_18"/>
    <property type="match status" value="1"/>
</dbReference>
<dbReference type="GO" id="GO:0003700">
    <property type="term" value="F:DNA-binding transcription factor activity"/>
    <property type="evidence" value="ECO:0007669"/>
    <property type="project" value="InterPro"/>
</dbReference>
<dbReference type="Proteomes" id="UP000256913">
    <property type="component" value="Unassembled WGS sequence"/>
</dbReference>
<dbReference type="RefSeq" id="WP_116074030.1">
    <property type="nucleotide sequence ID" value="NZ_BONB01000078.1"/>
</dbReference>
<keyword evidence="2 5" id="KW-0238">DNA-binding</keyword>
<dbReference type="Pfam" id="PF20240">
    <property type="entry name" value="DUF6597"/>
    <property type="match status" value="1"/>
</dbReference>
<evidence type="ECO:0000256" key="3">
    <source>
        <dbReference type="ARBA" id="ARBA00023163"/>
    </source>
</evidence>
<dbReference type="PROSITE" id="PS01124">
    <property type="entry name" value="HTH_ARAC_FAMILY_2"/>
    <property type="match status" value="1"/>
</dbReference>
<dbReference type="PANTHER" id="PTHR46796:SF15">
    <property type="entry name" value="BLL1074 PROTEIN"/>
    <property type="match status" value="1"/>
</dbReference>
<dbReference type="OrthoDB" id="9815799at2"/>
<protein>
    <submittedName>
        <fullName evidence="5">AraC-like DNA-binding protein</fullName>
    </submittedName>
</protein>
<dbReference type="InterPro" id="IPR018060">
    <property type="entry name" value="HTH_AraC"/>
</dbReference>
<dbReference type="EMBL" id="QUMQ01000001">
    <property type="protein sequence ID" value="REG01636.1"/>
    <property type="molecule type" value="Genomic_DNA"/>
</dbReference>
<keyword evidence="1" id="KW-0805">Transcription regulation</keyword>
<reference evidence="5 6" key="1">
    <citation type="submission" date="2018-08" db="EMBL/GenBank/DDBJ databases">
        <title>Sequencing the genomes of 1000 actinobacteria strains.</title>
        <authorList>
            <person name="Klenk H.-P."/>
        </authorList>
    </citation>
    <scope>NUCLEOTIDE SEQUENCE [LARGE SCALE GENOMIC DNA]</scope>
    <source>
        <strain evidence="5 6">DSM 44099</strain>
    </source>
</reference>
<dbReference type="AlphaFoldDB" id="A0A3D9ZWS2"/>
<accession>A0A3D9ZWS2</accession>
<dbReference type="InterPro" id="IPR046532">
    <property type="entry name" value="DUF6597"/>
</dbReference>
<comment type="caution">
    <text evidence="5">The sequence shown here is derived from an EMBL/GenBank/DDBJ whole genome shotgun (WGS) entry which is preliminary data.</text>
</comment>
<evidence type="ECO:0000259" key="4">
    <source>
        <dbReference type="PROSITE" id="PS01124"/>
    </source>
</evidence>
<dbReference type="Gene3D" id="1.10.10.60">
    <property type="entry name" value="Homeodomain-like"/>
    <property type="match status" value="1"/>
</dbReference>
<name>A0A3D9ZWS2_9ACTN</name>
<proteinExistence type="predicted"/>
<evidence type="ECO:0000313" key="5">
    <source>
        <dbReference type="EMBL" id="REG01636.1"/>
    </source>
</evidence>
<keyword evidence="3" id="KW-0804">Transcription</keyword>
<evidence type="ECO:0000313" key="6">
    <source>
        <dbReference type="Proteomes" id="UP000256913"/>
    </source>
</evidence>
<dbReference type="PANTHER" id="PTHR46796">
    <property type="entry name" value="HTH-TYPE TRANSCRIPTIONAL ACTIVATOR RHAS-RELATED"/>
    <property type="match status" value="1"/>
</dbReference>
<dbReference type="GO" id="GO:0043565">
    <property type="term" value="F:sequence-specific DNA binding"/>
    <property type="evidence" value="ECO:0007669"/>
    <property type="project" value="InterPro"/>
</dbReference>
<dbReference type="SMART" id="SM00342">
    <property type="entry name" value="HTH_ARAC"/>
    <property type="match status" value="1"/>
</dbReference>
<gene>
    <name evidence="5" type="ORF">DFJ67_7721</name>
</gene>
<organism evidence="5 6">
    <name type="scientific">Asanoa ferruginea</name>
    <dbReference type="NCBI Taxonomy" id="53367"/>
    <lineage>
        <taxon>Bacteria</taxon>
        <taxon>Bacillati</taxon>
        <taxon>Actinomycetota</taxon>
        <taxon>Actinomycetes</taxon>
        <taxon>Micromonosporales</taxon>
        <taxon>Micromonosporaceae</taxon>
        <taxon>Asanoa</taxon>
    </lineage>
</organism>
<keyword evidence="6" id="KW-1185">Reference proteome</keyword>
<feature type="domain" description="HTH araC/xylS-type" evidence="4">
    <location>
        <begin position="133"/>
        <end position="230"/>
    </location>
</feature>